<sequence length="72" mass="8386">MYRGHKIILPLKSVYFSDMLDPINNFRQAQTGIITFPEEDPHFVGALLEWCYGLGHRNLANTDNKRRPLFHA</sequence>
<dbReference type="EMBL" id="JBBPDW010000006">
    <property type="protein sequence ID" value="KAK7551431.1"/>
    <property type="molecule type" value="Genomic_DNA"/>
</dbReference>
<dbReference type="SUPFAM" id="SSF54695">
    <property type="entry name" value="POZ domain"/>
    <property type="match status" value="1"/>
</dbReference>
<gene>
    <name evidence="2" type="ORF">IWX46DRAFT_647439</name>
</gene>
<dbReference type="Gene3D" id="3.30.710.10">
    <property type="entry name" value="Potassium Channel Kv1.1, Chain A"/>
    <property type="match status" value="1"/>
</dbReference>
<organism evidence="2 3">
    <name type="scientific">Phyllosticta citricarpa</name>
    <dbReference type="NCBI Taxonomy" id="55181"/>
    <lineage>
        <taxon>Eukaryota</taxon>
        <taxon>Fungi</taxon>
        <taxon>Dikarya</taxon>
        <taxon>Ascomycota</taxon>
        <taxon>Pezizomycotina</taxon>
        <taxon>Dothideomycetes</taxon>
        <taxon>Dothideomycetes incertae sedis</taxon>
        <taxon>Botryosphaeriales</taxon>
        <taxon>Phyllostictaceae</taxon>
        <taxon>Phyllosticta</taxon>
    </lineage>
</organism>
<evidence type="ECO:0000259" key="1">
    <source>
        <dbReference type="Pfam" id="PF00651"/>
    </source>
</evidence>
<dbReference type="Pfam" id="PF00651">
    <property type="entry name" value="BTB"/>
    <property type="match status" value="1"/>
</dbReference>
<name>A0ABR1ML99_9PEZI</name>
<reference evidence="2 3" key="1">
    <citation type="submission" date="2024-04" db="EMBL/GenBank/DDBJ databases">
        <title>Phyllosticta paracitricarpa is synonymous to the EU quarantine fungus P. citricarpa based on phylogenomic analyses.</title>
        <authorList>
            <consortium name="Lawrence Berkeley National Laboratory"/>
            <person name="Van Ingen-Buijs V.A."/>
            <person name="Van Westerhoven A.C."/>
            <person name="Haridas S."/>
            <person name="Skiadas P."/>
            <person name="Martin F."/>
            <person name="Groenewald J.Z."/>
            <person name="Crous P.W."/>
            <person name="Seidl M.F."/>
        </authorList>
    </citation>
    <scope>NUCLEOTIDE SEQUENCE [LARGE SCALE GENOMIC DNA]</scope>
    <source>
        <strain evidence="2 3">CBS 122670</strain>
    </source>
</reference>
<dbReference type="Proteomes" id="UP001365128">
    <property type="component" value="Unassembled WGS sequence"/>
</dbReference>
<keyword evidence="3" id="KW-1185">Reference proteome</keyword>
<accession>A0ABR1ML99</accession>
<feature type="domain" description="BTB" evidence="1">
    <location>
        <begin position="3"/>
        <end position="53"/>
    </location>
</feature>
<comment type="caution">
    <text evidence="2">The sequence shown here is derived from an EMBL/GenBank/DDBJ whole genome shotgun (WGS) entry which is preliminary data.</text>
</comment>
<proteinExistence type="predicted"/>
<dbReference type="InterPro" id="IPR011333">
    <property type="entry name" value="SKP1/BTB/POZ_sf"/>
</dbReference>
<evidence type="ECO:0000313" key="2">
    <source>
        <dbReference type="EMBL" id="KAK7551431.1"/>
    </source>
</evidence>
<evidence type="ECO:0000313" key="3">
    <source>
        <dbReference type="Proteomes" id="UP001365128"/>
    </source>
</evidence>
<dbReference type="CDD" id="cd18186">
    <property type="entry name" value="BTB_POZ_ZBTB_KLHL-like"/>
    <property type="match status" value="1"/>
</dbReference>
<dbReference type="InterPro" id="IPR000210">
    <property type="entry name" value="BTB/POZ_dom"/>
</dbReference>
<protein>
    <recommendedName>
        <fullName evidence="1">BTB domain-containing protein</fullName>
    </recommendedName>
</protein>